<evidence type="ECO:0000259" key="2">
    <source>
        <dbReference type="Pfam" id="PF05699"/>
    </source>
</evidence>
<reference evidence="4" key="1">
    <citation type="journal article" date="2023" name="Insect Mol. Biol.">
        <title>Genome sequencing provides insights into the evolution of gene families encoding plant cell wall-degrading enzymes in longhorned beetles.</title>
        <authorList>
            <person name="Shin N.R."/>
            <person name="Okamura Y."/>
            <person name="Kirsch R."/>
            <person name="Pauchet Y."/>
        </authorList>
    </citation>
    <scope>NUCLEOTIDE SEQUENCE</scope>
    <source>
        <strain evidence="4">RBIC_L_NR</strain>
    </source>
</reference>
<comment type="caution">
    <text evidence="4">The sequence shown here is derived from an EMBL/GenBank/DDBJ whole genome shotgun (WGS) entry which is preliminary data.</text>
</comment>
<dbReference type="InterPro" id="IPR008906">
    <property type="entry name" value="HATC_C_dom"/>
</dbReference>
<evidence type="ECO:0000313" key="4">
    <source>
        <dbReference type="EMBL" id="KAJ8939579.1"/>
    </source>
</evidence>
<name>A0AAV8XLX5_9CUCU</name>
<dbReference type="PANTHER" id="PTHR46289">
    <property type="entry name" value="52 KDA REPRESSOR OF THE INHIBITOR OF THE PROTEIN KINASE-LIKE PROTEIN-RELATED"/>
    <property type="match status" value="1"/>
</dbReference>
<feature type="region of interest" description="Disordered" evidence="1">
    <location>
        <begin position="675"/>
        <end position="720"/>
    </location>
</feature>
<dbReference type="InterPro" id="IPR025398">
    <property type="entry name" value="DUF4371"/>
</dbReference>
<evidence type="ECO:0000259" key="3">
    <source>
        <dbReference type="Pfam" id="PF14291"/>
    </source>
</evidence>
<dbReference type="InterPro" id="IPR012337">
    <property type="entry name" value="RNaseH-like_sf"/>
</dbReference>
<dbReference type="Pfam" id="PF14291">
    <property type="entry name" value="DUF4371"/>
    <property type="match status" value="1"/>
</dbReference>
<sequence>MSDDKRKLKNSLLTTFFKKAKPAEDEPENHITPVAVQQHEASEAPSTSSSTNVADATNINDIGVGKQPLGKLVVTPFNAWKHAVEIFNRHQNLEYHKCSVLRAERRLSVAESKEESIEGHRYSGPLNFVGSETTKNDGNFRALLRLRVKSGDENLREHLTLALKKSTYISLRIQNELVNSCNSIIVNILVNKVNASKSFFSVLADEPADISRIEQLSLCVRYVEKETLNIREDFLQFVPVPDVTGKGLANSIMETINKLGINSQYMVGQGYDGVAAMIGSIYNFFNTPKRQTVLETAIDELESETSVTRLKQLCSTRWIQRHESVLVFLELQQATIDALEVISLRNDKTTSSTAVQLLAVIRSIDFQTSLQIIAKLFAITLPLNRQLQTKNQDLSTALELATDVENILTEMRNNAEQQFHDIFVEVSKICDKLGIDISIPRRASRQTQRCNIMTKNPEDYYRISIFIPFLENVLTQIQERLLKHKQILSSFRCLFPVRGSKYENCHENDAKMLLTKYESICNCGIEEGTGELKMWWCRCLTRADENDYPKRAIDFLRQFTTATNERSFSTLRRLKTYLQNTIGEDRLNGLALLNIHREIIVAPEQVLDDFAKHSPQYVINHKKNVETLYDKVHNQLKTNKEKVIENRNKKLEECPEINPDSDVYLEIIQNRRSKTKPKFTPKTAIKDLDVTKEPNKDDDITPTDPDHLNDNPPGSSTPGD</sequence>
<dbReference type="Pfam" id="PF05699">
    <property type="entry name" value="Dimer_Tnp_hAT"/>
    <property type="match status" value="1"/>
</dbReference>
<protein>
    <recommendedName>
        <fullName evidence="6">52 kDa repressor of the inhibitor of the protein kinase-like</fullName>
    </recommendedName>
</protein>
<dbReference type="GO" id="GO:0046983">
    <property type="term" value="F:protein dimerization activity"/>
    <property type="evidence" value="ECO:0007669"/>
    <property type="project" value="InterPro"/>
</dbReference>
<dbReference type="SUPFAM" id="SSF53098">
    <property type="entry name" value="Ribonuclease H-like"/>
    <property type="match status" value="1"/>
</dbReference>
<dbReference type="EMBL" id="JANEYF010003070">
    <property type="protein sequence ID" value="KAJ8939579.1"/>
    <property type="molecule type" value="Genomic_DNA"/>
</dbReference>
<evidence type="ECO:0008006" key="6">
    <source>
        <dbReference type="Google" id="ProtNLM"/>
    </source>
</evidence>
<feature type="domain" description="HAT C-terminal dimerisation" evidence="2">
    <location>
        <begin position="558"/>
        <end position="598"/>
    </location>
</feature>
<dbReference type="InterPro" id="IPR052958">
    <property type="entry name" value="IFN-induced_PKR_regulator"/>
</dbReference>
<evidence type="ECO:0000256" key="1">
    <source>
        <dbReference type="SAM" id="MobiDB-lite"/>
    </source>
</evidence>
<feature type="domain" description="DUF4371" evidence="3">
    <location>
        <begin position="127"/>
        <end position="280"/>
    </location>
</feature>
<feature type="compositionally biased region" description="Basic and acidic residues" evidence="1">
    <location>
        <begin position="684"/>
        <end position="709"/>
    </location>
</feature>
<proteinExistence type="predicted"/>
<dbReference type="AlphaFoldDB" id="A0AAV8XLX5"/>
<gene>
    <name evidence="4" type="ORF">NQ314_011074</name>
</gene>
<keyword evidence="5" id="KW-1185">Reference proteome</keyword>
<accession>A0AAV8XLX5</accession>
<dbReference type="Proteomes" id="UP001162156">
    <property type="component" value="Unassembled WGS sequence"/>
</dbReference>
<organism evidence="4 5">
    <name type="scientific">Rhamnusium bicolor</name>
    <dbReference type="NCBI Taxonomy" id="1586634"/>
    <lineage>
        <taxon>Eukaryota</taxon>
        <taxon>Metazoa</taxon>
        <taxon>Ecdysozoa</taxon>
        <taxon>Arthropoda</taxon>
        <taxon>Hexapoda</taxon>
        <taxon>Insecta</taxon>
        <taxon>Pterygota</taxon>
        <taxon>Neoptera</taxon>
        <taxon>Endopterygota</taxon>
        <taxon>Coleoptera</taxon>
        <taxon>Polyphaga</taxon>
        <taxon>Cucujiformia</taxon>
        <taxon>Chrysomeloidea</taxon>
        <taxon>Cerambycidae</taxon>
        <taxon>Lepturinae</taxon>
        <taxon>Rhagiini</taxon>
        <taxon>Rhamnusium</taxon>
    </lineage>
</organism>
<evidence type="ECO:0000313" key="5">
    <source>
        <dbReference type="Proteomes" id="UP001162156"/>
    </source>
</evidence>
<dbReference type="PANTHER" id="PTHR46289:SF14">
    <property type="entry name" value="DUF4371 DOMAIN-CONTAINING PROTEIN"/>
    <property type="match status" value="1"/>
</dbReference>